<evidence type="ECO:0000313" key="7">
    <source>
        <dbReference type="Proteomes" id="UP001315967"/>
    </source>
</evidence>
<dbReference type="PANTHER" id="PTHR46036:SF5">
    <property type="entry name" value="LACTOYLGLUTATHIONE LYASE"/>
    <property type="match status" value="1"/>
</dbReference>
<dbReference type="Proteomes" id="UP001315967">
    <property type="component" value="Chromosome"/>
</dbReference>
<organism evidence="6 7">
    <name type="scientific">Fundicoccus culcitae</name>
    <dbReference type="NCBI Taxonomy" id="2969821"/>
    <lineage>
        <taxon>Bacteria</taxon>
        <taxon>Bacillati</taxon>
        <taxon>Bacillota</taxon>
        <taxon>Bacilli</taxon>
        <taxon>Lactobacillales</taxon>
        <taxon>Aerococcaceae</taxon>
        <taxon>Fundicoccus</taxon>
    </lineage>
</organism>
<gene>
    <name evidence="6" type="ORF">NRE15_13760</name>
</gene>
<dbReference type="PROSITE" id="PS51819">
    <property type="entry name" value="VOC"/>
    <property type="match status" value="1"/>
</dbReference>
<evidence type="ECO:0000259" key="5">
    <source>
        <dbReference type="PROSITE" id="PS51819"/>
    </source>
</evidence>
<sequence>MVQKILHACYRVQDLEASMKFYTELFDFSVSRERKFPEHNFDLVYLTVPGSDFELELTYNYGAGPYTIGDGFSHLAIAVDDLEEMHEKCVAAGYETTDLKGLPGNPPTYFFVSDPDGYRLEVMLEK</sequence>
<evidence type="ECO:0000256" key="2">
    <source>
        <dbReference type="ARBA" id="ARBA00030892"/>
    </source>
</evidence>
<protein>
    <recommendedName>
        <fullName evidence="2">Aldoketomutase</fullName>
    </recommendedName>
    <alternativeName>
        <fullName evidence="1">Ketone-aldehyde mutase</fullName>
    </alternativeName>
    <alternativeName>
        <fullName evidence="3">Methylglyoxalase</fullName>
    </alternativeName>
    <alternativeName>
        <fullName evidence="4">S-D-lactoylglutathione methylglyoxal lyase</fullName>
    </alternativeName>
</protein>
<accession>A0ABY5P5T0</accession>
<evidence type="ECO:0000313" key="6">
    <source>
        <dbReference type="EMBL" id="UUX33931.1"/>
    </source>
</evidence>
<dbReference type="Pfam" id="PF00903">
    <property type="entry name" value="Glyoxalase"/>
    <property type="match status" value="1"/>
</dbReference>
<feature type="domain" description="VOC" evidence="5">
    <location>
        <begin position="4"/>
        <end position="125"/>
    </location>
</feature>
<name>A0ABY5P5T0_9LACT</name>
<dbReference type="InterPro" id="IPR037523">
    <property type="entry name" value="VOC_core"/>
</dbReference>
<evidence type="ECO:0000256" key="1">
    <source>
        <dbReference type="ARBA" id="ARBA00030291"/>
    </source>
</evidence>
<dbReference type="InterPro" id="IPR004360">
    <property type="entry name" value="Glyas_Fos-R_dOase_dom"/>
</dbReference>
<dbReference type="SUPFAM" id="SSF54593">
    <property type="entry name" value="Glyoxalase/Bleomycin resistance protein/Dihydroxybiphenyl dioxygenase"/>
    <property type="match status" value="1"/>
</dbReference>
<keyword evidence="7" id="KW-1185">Reference proteome</keyword>
<evidence type="ECO:0000256" key="3">
    <source>
        <dbReference type="ARBA" id="ARBA00032460"/>
    </source>
</evidence>
<evidence type="ECO:0000256" key="4">
    <source>
        <dbReference type="ARBA" id="ARBA00033298"/>
    </source>
</evidence>
<reference evidence="6 7" key="1">
    <citation type="submission" date="2022-08" db="EMBL/GenBank/DDBJ databases">
        <title>Aerococcaceae sp. nov isolated from spoiled eye mask.</title>
        <authorList>
            <person name="Zhou G."/>
            <person name="Xie X.-B."/>
            <person name="Shi Q.-S."/>
            <person name="Wang Y.-S."/>
            <person name="Wen X."/>
            <person name="Peng H."/>
            <person name="Yang X.-J."/>
            <person name="Tao H.-B."/>
            <person name="Huang X.-M."/>
        </authorList>
    </citation>
    <scope>NUCLEOTIDE SEQUENCE [LARGE SCALE GENOMIC DNA]</scope>
    <source>
        <strain evidence="7">DM20194951</strain>
    </source>
</reference>
<dbReference type="RefSeq" id="WP_313793434.1">
    <property type="nucleotide sequence ID" value="NZ_CP102453.1"/>
</dbReference>
<dbReference type="Gene3D" id="3.10.180.10">
    <property type="entry name" value="2,3-Dihydroxybiphenyl 1,2-Dioxygenase, domain 1"/>
    <property type="match status" value="1"/>
</dbReference>
<dbReference type="InterPro" id="IPR029068">
    <property type="entry name" value="Glyas_Bleomycin-R_OHBP_Dase"/>
</dbReference>
<dbReference type="EMBL" id="CP102453">
    <property type="protein sequence ID" value="UUX33931.1"/>
    <property type="molecule type" value="Genomic_DNA"/>
</dbReference>
<dbReference type="PANTHER" id="PTHR46036">
    <property type="entry name" value="LACTOYLGLUTATHIONE LYASE"/>
    <property type="match status" value="1"/>
</dbReference>
<proteinExistence type="predicted"/>